<organism evidence="2 3">
    <name type="scientific">Portunus trituberculatus</name>
    <name type="common">Swimming crab</name>
    <name type="synonym">Neptunus trituberculatus</name>
    <dbReference type="NCBI Taxonomy" id="210409"/>
    <lineage>
        <taxon>Eukaryota</taxon>
        <taxon>Metazoa</taxon>
        <taxon>Ecdysozoa</taxon>
        <taxon>Arthropoda</taxon>
        <taxon>Crustacea</taxon>
        <taxon>Multicrustacea</taxon>
        <taxon>Malacostraca</taxon>
        <taxon>Eumalacostraca</taxon>
        <taxon>Eucarida</taxon>
        <taxon>Decapoda</taxon>
        <taxon>Pleocyemata</taxon>
        <taxon>Brachyura</taxon>
        <taxon>Eubrachyura</taxon>
        <taxon>Portunoidea</taxon>
        <taxon>Portunidae</taxon>
        <taxon>Portuninae</taxon>
        <taxon>Portunus</taxon>
    </lineage>
</organism>
<gene>
    <name evidence="2" type="ORF">E2C01_086095</name>
</gene>
<comment type="caution">
    <text evidence="2">The sequence shown here is derived from an EMBL/GenBank/DDBJ whole genome shotgun (WGS) entry which is preliminary data.</text>
</comment>
<sequence length="89" mass="10361">MSMYAEEEEEEEEEKGKKEMEKEKKEEEEEEKGYGEVVPYDAMQLNEDQQPQVMSTSAWRSSHALLKTSDSISKVQQQCMGASWRNANH</sequence>
<evidence type="ECO:0000256" key="1">
    <source>
        <dbReference type="SAM" id="MobiDB-lite"/>
    </source>
</evidence>
<name>A0A5B7J2W1_PORTR</name>
<feature type="compositionally biased region" description="Acidic residues" evidence="1">
    <location>
        <begin position="1"/>
        <end position="13"/>
    </location>
</feature>
<dbReference type="AlphaFoldDB" id="A0A5B7J2W1"/>
<dbReference type="EMBL" id="VSRR010086510">
    <property type="protein sequence ID" value="MPC91080.1"/>
    <property type="molecule type" value="Genomic_DNA"/>
</dbReference>
<keyword evidence="3" id="KW-1185">Reference proteome</keyword>
<evidence type="ECO:0000313" key="2">
    <source>
        <dbReference type="EMBL" id="MPC91080.1"/>
    </source>
</evidence>
<feature type="compositionally biased region" description="Basic and acidic residues" evidence="1">
    <location>
        <begin position="14"/>
        <end position="25"/>
    </location>
</feature>
<feature type="region of interest" description="Disordered" evidence="1">
    <location>
        <begin position="1"/>
        <end position="37"/>
    </location>
</feature>
<protein>
    <submittedName>
        <fullName evidence="2">Uncharacterized protein</fullName>
    </submittedName>
</protein>
<accession>A0A5B7J2W1</accession>
<dbReference type="Proteomes" id="UP000324222">
    <property type="component" value="Unassembled WGS sequence"/>
</dbReference>
<evidence type="ECO:0000313" key="3">
    <source>
        <dbReference type="Proteomes" id="UP000324222"/>
    </source>
</evidence>
<proteinExistence type="predicted"/>
<reference evidence="2 3" key="1">
    <citation type="submission" date="2019-05" db="EMBL/GenBank/DDBJ databases">
        <title>Another draft genome of Portunus trituberculatus and its Hox gene families provides insights of decapod evolution.</title>
        <authorList>
            <person name="Jeong J.-H."/>
            <person name="Song I."/>
            <person name="Kim S."/>
            <person name="Choi T."/>
            <person name="Kim D."/>
            <person name="Ryu S."/>
            <person name="Kim W."/>
        </authorList>
    </citation>
    <scope>NUCLEOTIDE SEQUENCE [LARGE SCALE GENOMIC DNA]</scope>
    <source>
        <tissue evidence="2">Muscle</tissue>
    </source>
</reference>